<dbReference type="SUPFAM" id="SSF54862">
    <property type="entry name" value="4Fe-4S ferredoxins"/>
    <property type="match status" value="1"/>
</dbReference>
<dbReference type="Gene3D" id="4.10.780.10">
    <property type="entry name" value="Pyruvate-flavodoxin oxidoreductase, EKR domain"/>
    <property type="match status" value="1"/>
</dbReference>
<dbReference type="CDD" id="cd07034">
    <property type="entry name" value="TPP_PYR_PFOR_IOR-alpha_like"/>
    <property type="match status" value="1"/>
</dbReference>
<evidence type="ECO:0000256" key="7">
    <source>
        <dbReference type="ARBA" id="ARBA00023004"/>
    </source>
</evidence>
<proteinExistence type="inferred from homology"/>
<dbReference type="InterPro" id="IPR017896">
    <property type="entry name" value="4Fe4S_Fe-S-bd"/>
</dbReference>
<evidence type="ECO:0000313" key="11">
    <source>
        <dbReference type="EMBL" id="MET7014838.1"/>
    </source>
</evidence>
<sequence length="1192" mass="129420">MTKLTIDGNQAAAIIAYQFSEVIAIYPITPASAMGEWADEWAAAGDPNLWGSVPQVIEMQSEAGAAGAIHGALQAGALATTFTASQGLLLMLPNMYRIAGELTPTVFHVAARALATQALSIFGDHSDVMSARQTGFGLLCANCPQEAMDLALIAHAASLEGRIPVLHFFDGFRTSHELARVDAMDAATLRAMIRPEWIAAHRARALSPAHPVLHGSAQNPDVAFQTREAVNPYYERFPAIVQGAMDRFANLTGRHYRLFEYVGSAYAERVIVLMGSGAETAAETVDYLERQGEAVGLLKVRLYRPFDAAALIAALPERCHSIAVLDRCKEPGADGEPLYKDVLAALTQHCLASGQRLPRIIGGRYGLSSKEFTPGMVKRVFDELCAERPHKHFTIGIHDDVTQSSLDWDAGFRTDAHARTFQAVFYGLGSDGTVSANKNSIQIIGEATPGYVQGYFVYDSKKSGAVTISHLRFGSDPIHSAYLIGEGEANFVACHQSLLLDRYALLDTAADQAVFLLNSPLPPAQVWAALPPDLQGQIVARQIRLYAIDAYAVAEQAGLGTRINTIMQACFFAIAGILPRDQALAAIKDSVKKSYGKKERRLIELNCQAIDNALAHLQRIEIGPVAPPRAHLMARLDRAPAFVREVSAEIIAGRGDALPVSRLPADGTFPLGTAAFEKRNLAQQIPVWEADLCIQCGKCPLVCPHAAIRCKAVPPEALSGKPTRFKHVAALGKDFPPGWQISYQVAPEDCTGCTLCVDICPIRDKVTPARKALNMAPKTPALVAAECDNWDYFLSLPEYDRRALNRGTIKGAMLLQPLFEFSGACVGCGETPYLKLVTQLFGDRMIVANATGCSSIYGGNLPTTPWSQNAEGRGPAWCNSLFEDNAEFGLGIRVALDQQAQTAARLLSQLREQLPVALVDAIRQADQSDEAGLHEQRARVAQLRAALKTVPDARADTLLDLADKLCRHSVWIIGGDGWAYDIGFGGLDHVLASGKDVNILVLNNEVYANTGGQTSKATPRGAVARFSASGKARASKDLARFALNYPDVYVAQIAYGAKDVQTLRAVLEAEAYPGPALIIAYAPCIAHGVELVLNHQQQDLAVRSGHWPLFRFDPRRAQQGKNPLHLDSPEPSIPYRDFALSEARFSRLWQTHPQDAERLLQQAQDEARQRFRYYQQLAEHWQAPAAPGAPAH</sequence>
<dbReference type="InterPro" id="IPR050722">
    <property type="entry name" value="Pyruvate:ferred/Flavod_OxRd"/>
</dbReference>
<dbReference type="InterPro" id="IPR009014">
    <property type="entry name" value="Transketo_C/PFOR_II"/>
</dbReference>
<keyword evidence="6 9" id="KW-0560">Oxidoreductase</keyword>
<dbReference type="Pfam" id="PF17147">
    <property type="entry name" value="PFOR_II"/>
    <property type="match status" value="1"/>
</dbReference>
<dbReference type="InterPro" id="IPR002869">
    <property type="entry name" value="Pyrv_flavodox_OxRed_cen"/>
</dbReference>
<dbReference type="InterPro" id="IPR033412">
    <property type="entry name" value="PFOR_II"/>
</dbReference>
<keyword evidence="8" id="KW-0411">Iron-sulfur</keyword>
<evidence type="ECO:0000313" key="12">
    <source>
        <dbReference type="Proteomes" id="UP001549691"/>
    </source>
</evidence>
<feature type="domain" description="4Fe-4S ferredoxin-type" evidence="10">
    <location>
        <begin position="741"/>
        <end position="771"/>
    </location>
</feature>
<dbReference type="Proteomes" id="UP001549691">
    <property type="component" value="Unassembled WGS sequence"/>
</dbReference>
<dbReference type="PROSITE" id="PS51379">
    <property type="entry name" value="4FE4S_FER_2"/>
    <property type="match status" value="2"/>
</dbReference>
<evidence type="ECO:0000256" key="3">
    <source>
        <dbReference type="ARBA" id="ARBA00022485"/>
    </source>
</evidence>
<dbReference type="SUPFAM" id="SSF52922">
    <property type="entry name" value="TK C-terminal domain-like"/>
    <property type="match status" value="1"/>
</dbReference>
<gene>
    <name evidence="11" type="primary">nifJ</name>
    <name evidence="11" type="ORF">ABXR19_11615</name>
</gene>
<dbReference type="NCBIfam" id="TIGR02176">
    <property type="entry name" value="pyruv_ox_red"/>
    <property type="match status" value="1"/>
</dbReference>
<keyword evidence="3" id="KW-0004">4Fe-4S</keyword>
<dbReference type="PANTHER" id="PTHR32154">
    <property type="entry name" value="PYRUVATE-FLAVODOXIN OXIDOREDUCTASE-RELATED"/>
    <property type="match status" value="1"/>
</dbReference>
<keyword evidence="2 9" id="KW-0813">Transport</keyword>
<evidence type="ECO:0000256" key="9">
    <source>
        <dbReference type="PIRNR" id="PIRNR000159"/>
    </source>
</evidence>
<keyword evidence="12" id="KW-1185">Reference proteome</keyword>
<comment type="function">
    <text evidence="9">Oxidoreductase required for the transfer of electrons from pyruvate to flavodoxin.</text>
</comment>
<comment type="caution">
    <text evidence="11">The sequence shown here is derived from an EMBL/GenBank/DDBJ whole genome shotgun (WGS) entry which is preliminary data.</text>
</comment>
<dbReference type="InterPro" id="IPR019456">
    <property type="entry name" value="Pyrv-flavodox_OxRtase_EKR"/>
</dbReference>
<dbReference type="InterPro" id="IPR017900">
    <property type="entry name" value="4Fe4S_Fe_S_CS"/>
</dbReference>
<evidence type="ECO:0000259" key="10">
    <source>
        <dbReference type="PROSITE" id="PS51379"/>
    </source>
</evidence>
<dbReference type="EC" id="1.2.7.-" evidence="9"/>
<dbReference type="Pfam" id="PF01558">
    <property type="entry name" value="POR"/>
    <property type="match status" value="1"/>
</dbReference>
<evidence type="ECO:0000256" key="6">
    <source>
        <dbReference type="ARBA" id="ARBA00023002"/>
    </source>
</evidence>
<reference evidence="11 12" key="1">
    <citation type="submission" date="2024-07" db="EMBL/GenBank/DDBJ databases">
        <title>Uliginosibacterium flavum JJ3220;KACC:17644.</title>
        <authorList>
            <person name="Kim M.K."/>
        </authorList>
    </citation>
    <scope>NUCLEOTIDE SEQUENCE [LARGE SCALE GENOMIC DNA]</scope>
    <source>
        <strain evidence="11 12">KACC:17644</strain>
    </source>
</reference>
<keyword evidence="11" id="KW-0670">Pyruvate</keyword>
<evidence type="ECO:0000256" key="5">
    <source>
        <dbReference type="ARBA" id="ARBA00022982"/>
    </source>
</evidence>
<dbReference type="Pfam" id="PF02775">
    <property type="entry name" value="TPP_enzyme_C"/>
    <property type="match status" value="1"/>
</dbReference>
<protein>
    <recommendedName>
        <fullName evidence="9">Pyruvate-flavodoxin oxidoreductase</fullName>
        <ecNumber evidence="9">1.2.7.-</ecNumber>
    </recommendedName>
</protein>
<dbReference type="Pfam" id="PF01855">
    <property type="entry name" value="POR_N"/>
    <property type="match status" value="1"/>
</dbReference>
<dbReference type="Pfam" id="PF10371">
    <property type="entry name" value="EKR"/>
    <property type="match status" value="1"/>
</dbReference>
<keyword evidence="7" id="KW-0408">Iron</keyword>
<name>A0ABV2TMS0_9RHOO</name>
<dbReference type="Gene3D" id="3.30.70.20">
    <property type="match status" value="1"/>
</dbReference>
<comment type="catalytic activity">
    <reaction evidence="9">
        <text>oxidized [flavodoxin] + pyruvate + CoA + 2 H(+) = reduced [flavodoxin] + acetyl-CoA + CO2</text>
        <dbReference type="Rhea" id="RHEA:44140"/>
        <dbReference type="Rhea" id="RHEA-COMP:10622"/>
        <dbReference type="Rhea" id="RHEA-COMP:10623"/>
        <dbReference type="ChEBI" id="CHEBI:15361"/>
        <dbReference type="ChEBI" id="CHEBI:15378"/>
        <dbReference type="ChEBI" id="CHEBI:16526"/>
        <dbReference type="ChEBI" id="CHEBI:57287"/>
        <dbReference type="ChEBI" id="CHEBI:57288"/>
        <dbReference type="ChEBI" id="CHEBI:57618"/>
        <dbReference type="ChEBI" id="CHEBI:58210"/>
    </reaction>
</comment>
<dbReference type="InterPro" id="IPR037112">
    <property type="entry name" value="Pyrv-flavodox_OxR_EKR_sf"/>
</dbReference>
<dbReference type="InterPro" id="IPR002880">
    <property type="entry name" value="Pyrv_Fd/Flavodoxin_OxRdtase_N"/>
</dbReference>
<dbReference type="PROSITE" id="PS00198">
    <property type="entry name" value="4FE4S_FER_1"/>
    <property type="match status" value="1"/>
</dbReference>
<dbReference type="InterPro" id="IPR011895">
    <property type="entry name" value="Pyrv_flavodox_OxRed"/>
</dbReference>
<evidence type="ECO:0000256" key="4">
    <source>
        <dbReference type="ARBA" id="ARBA00022723"/>
    </source>
</evidence>
<dbReference type="Gene3D" id="3.40.920.10">
    <property type="entry name" value="Pyruvate-ferredoxin oxidoreductase, PFOR, domain III"/>
    <property type="match status" value="1"/>
</dbReference>
<dbReference type="Gene3D" id="3.40.50.970">
    <property type="match status" value="2"/>
</dbReference>
<dbReference type="SUPFAM" id="SSF53323">
    <property type="entry name" value="Pyruvate-ferredoxin oxidoreductase, PFOR, domain III"/>
    <property type="match status" value="1"/>
</dbReference>
<keyword evidence="5 9" id="KW-0249">Electron transport</keyword>
<dbReference type="PIRSF" id="PIRSF000159">
    <property type="entry name" value="NifJ"/>
    <property type="match status" value="1"/>
</dbReference>
<dbReference type="Pfam" id="PF12838">
    <property type="entry name" value="Fer4_7"/>
    <property type="match status" value="1"/>
</dbReference>
<evidence type="ECO:0000256" key="8">
    <source>
        <dbReference type="ARBA" id="ARBA00023014"/>
    </source>
</evidence>
<feature type="domain" description="4Fe-4S ferredoxin-type" evidence="10">
    <location>
        <begin position="684"/>
        <end position="713"/>
    </location>
</feature>
<dbReference type="InterPro" id="IPR019752">
    <property type="entry name" value="Pyrv/ketoisovalerate_OxRed_cat"/>
</dbReference>
<dbReference type="Gene3D" id="3.40.50.920">
    <property type="match status" value="1"/>
</dbReference>
<dbReference type="SMART" id="SM00890">
    <property type="entry name" value="EKR"/>
    <property type="match status" value="1"/>
</dbReference>
<organism evidence="11 12">
    <name type="scientific">Uliginosibacterium flavum</name>
    <dbReference type="NCBI Taxonomy" id="1396831"/>
    <lineage>
        <taxon>Bacteria</taxon>
        <taxon>Pseudomonadati</taxon>
        <taxon>Pseudomonadota</taxon>
        <taxon>Betaproteobacteria</taxon>
        <taxon>Rhodocyclales</taxon>
        <taxon>Zoogloeaceae</taxon>
        <taxon>Uliginosibacterium</taxon>
    </lineage>
</organism>
<keyword evidence="4" id="KW-0479">Metal-binding</keyword>
<dbReference type="EMBL" id="JBEWZI010000011">
    <property type="protein sequence ID" value="MET7014838.1"/>
    <property type="molecule type" value="Genomic_DNA"/>
</dbReference>
<comment type="similarity">
    <text evidence="1 9">Belongs to the pyruvate:ferredoxin/flavodoxin oxidoreductase family.</text>
</comment>
<dbReference type="CDD" id="cd03377">
    <property type="entry name" value="TPP_PFOR_PNO"/>
    <property type="match status" value="1"/>
</dbReference>
<dbReference type="RefSeq" id="WP_354601298.1">
    <property type="nucleotide sequence ID" value="NZ_JBEWZI010000011.1"/>
</dbReference>
<dbReference type="SUPFAM" id="SSF52518">
    <property type="entry name" value="Thiamin diphosphate-binding fold (THDP-binding)"/>
    <property type="match status" value="2"/>
</dbReference>
<dbReference type="InterPro" id="IPR029061">
    <property type="entry name" value="THDP-binding"/>
</dbReference>
<accession>A0ABV2TMS0</accession>
<dbReference type="PANTHER" id="PTHR32154:SF0">
    <property type="entry name" value="PYRUVATE-FLAVODOXIN OXIDOREDUCTASE-RELATED"/>
    <property type="match status" value="1"/>
</dbReference>
<evidence type="ECO:0000256" key="1">
    <source>
        <dbReference type="ARBA" id="ARBA00009032"/>
    </source>
</evidence>
<evidence type="ECO:0000256" key="2">
    <source>
        <dbReference type="ARBA" id="ARBA00022448"/>
    </source>
</evidence>
<dbReference type="InterPro" id="IPR011766">
    <property type="entry name" value="TPP_enzyme_TPP-bd"/>
</dbReference>